<dbReference type="OrthoDB" id="8910259at2"/>
<protein>
    <submittedName>
        <fullName evidence="2">Uncharacterized protein</fullName>
    </submittedName>
</protein>
<gene>
    <name evidence="2" type="ORF">SUTH_01725</name>
</gene>
<reference evidence="2 3" key="1">
    <citation type="journal article" date="2014" name="Syst. Appl. Microbiol.">
        <title>Complete genomes of freshwater sulfur oxidizers Sulfuricella denitrificans skB26 and Sulfuritalea hydrogenivorans sk43H: genetic insights into the sulfur oxidation pathway of betaproteobacteria.</title>
        <authorList>
            <person name="Watanabe T."/>
            <person name="Kojima H."/>
            <person name="Fukui M."/>
        </authorList>
    </citation>
    <scope>NUCLEOTIDE SEQUENCE [LARGE SCALE GENOMIC DNA]</scope>
    <source>
        <strain evidence="2">DSM22779</strain>
    </source>
</reference>
<keyword evidence="1" id="KW-0732">Signal</keyword>
<dbReference type="EMBL" id="AP012547">
    <property type="protein sequence ID" value="BAO29517.1"/>
    <property type="molecule type" value="Genomic_DNA"/>
</dbReference>
<dbReference type="HOGENOM" id="CLU_2221863_0_0_4"/>
<name>W0SEX8_9PROT</name>
<dbReference type="KEGG" id="shd:SUTH_01725"/>
<evidence type="ECO:0000256" key="1">
    <source>
        <dbReference type="SAM" id="SignalP"/>
    </source>
</evidence>
<evidence type="ECO:0000313" key="2">
    <source>
        <dbReference type="EMBL" id="BAO29517.1"/>
    </source>
</evidence>
<dbReference type="Proteomes" id="UP000031637">
    <property type="component" value="Chromosome"/>
</dbReference>
<dbReference type="RefSeq" id="WP_041098574.1">
    <property type="nucleotide sequence ID" value="NZ_AP012547.1"/>
</dbReference>
<sequence length="106" mass="11172">MIRRVALPLLGVAAFALMGTRAASAQPVIPGSTAFCLYEIPVDDAGKRRWINLGIVQFVEATRSELKISYGGGSFGAGHEAKIPVGSAEEAAAILEKMRRVAAACR</sequence>
<evidence type="ECO:0000313" key="3">
    <source>
        <dbReference type="Proteomes" id="UP000031637"/>
    </source>
</evidence>
<dbReference type="STRING" id="1223802.SUTH_01725"/>
<feature type="signal peptide" evidence="1">
    <location>
        <begin position="1"/>
        <end position="25"/>
    </location>
</feature>
<proteinExistence type="predicted"/>
<feature type="chain" id="PRO_5004795351" evidence="1">
    <location>
        <begin position="26"/>
        <end position="106"/>
    </location>
</feature>
<dbReference type="AlphaFoldDB" id="W0SEX8"/>
<accession>W0SEX8</accession>
<keyword evidence="3" id="KW-1185">Reference proteome</keyword>
<organism evidence="2 3">
    <name type="scientific">Sulfuritalea hydrogenivorans sk43H</name>
    <dbReference type="NCBI Taxonomy" id="1223802"/>
    <lineage>
        <taxon>Bacteria</taxon>
        <taxon>Pseudomonadati</taxon>
        <taxon>Pseudomonadota</taxon>
        <taxon>Betaproteobacteria</taxon>
        <taxon>Nitrosomonadales</taxon>
        <taxon>Sterolibacteriaceae</taxon>
        <taxon>Sulfuritalea</taxon>
    </lineage>
</organism>